<organism evidence="3 4">
    <name type="scientific">Theileria orientalis</name>
    <dbReference type="NCBI Taxonomy" id="68886"/>
    <lineage>
        <taxon>Eukaryota</taxon>
        <taxon>Sar</taxon>
        <taxon>Alveolata</taxon>
        <taxon>Apicomplexa</taxon>
        <taxon>Aconoidasida</taxon>
        <taxon>Piroplasmida</taxon>
        <taxon>Theileriidae</taxon>
        <taxon>Theileria</taxon>
    </lineage>
</organism>
<dbReference type="AlphaFoldDB" id="A0A976M6D4"/>
<proteinExistence type="predicted"/>
<dbReference type="Pfam" id="PF04385">
    <property type="entry name" value="FAINT"/>
    <property type="match status" value="1"/>
</dbReference>
<reference evidence="3" key="1">
    <citation type="submission" date="2022-07" db="EMBL/GenBank/DDBJ databases">
        <title>Evaluation of T. orientalis genome assembly methods using nanopore sequencing and analysis of variation between genomes.</title>
        <authorList>
            <person name="Yam J."/>
            <person name="Micallef M.L."/>
            <person name="Liu M."/>
            <person name="Djordjevic S.P."/>
            <person name="Bogema D.R."/>
            <person name="Jenkins C."/>
        </authorList>
    </citation>
    <scope>NUCLEOTIDE SEQUENCE</scope>
    <source>
        <strain evidence="3">Fish Creek</strain>
    </source>
</reference>
<dbReference type="InterPro" id="IPR007480">
    <property type="entry name" value="DUF529"/>
</dbReference>
<evidence type="ECO:0000313" key="3">
    <source>
        <dbReference type="EMBL" id="UKJ88534.1"/>
    </source>
</evidence>
<evidence type="ECO:0000256" key="1">
    <source>
        <dbReference type="SAM" id="MobiDB-lite"/>
    </source>
</evidence>
<protein>
    <recommendedName>
        <fullName evidence="5">SfiI-subtelomeric related protein family member</fullName>
    </recommendedName>
</protein>
<dbReference type="Proteomes" id="UP000244803">
    <property type="component" value="Chromosome 1"/>
</dbReference>
<feature type="chain" id="PRO_5037286700" description="SfiI-subtelomeric related protein family member" evidence="2">
    <location>
        <begin position="22"/>
        <end position="583"/>
    </location>
</feature>
<sequence>MGMNIFRFLILCIAAYSVTNSVKCTDERHKDLESPTTTSGENGSTNESRDVNSMDARAENANRLKLTFLDIDCKFCCTFYDYYYNNNSELFQACENIGFESIILGLETIWTKKKEEYVLKVEVTRMYPEKIAMVLHLDNGDVIKLCKDEKNGRWNEELIKAQPDLIEFSHPSEISIITEKCPYPVIHRVNDKTKYDVKIVSEGYYYTFHETTKLIKIKCGGTTLWSRGNTDEQPLTLLYSRRHNKIVMSFYDWTTFYEKIGSRWTTRENSTIPEDIEQHSRTFSERNLKLLTDSSPTKSDPTKYDFEKLDESRCKYRFKTGVKCREVRYSGMIVWTPMTCFSDVPREVYVNKSSKTVTLVGERISVYLYNEMGWNMMYSGTPNGLDLDIAKKKSTNEYDYTHEKETKITLFEAKPISAFKSVRQKSRFRSPCCCPKKVIWEARGLYEFATRVVLVKLGSGTKFLSIYQIDGYWKKFKMTKRGKKWQEIDPFTKIPLYLNLKSVDETMGYNVSIGFTATFTPKEGFAFGGVFQWSGWFSKDNKVIWKASGEKEYSNKVVVEGIGKQTSRVIVHIPEGEPISFRT</sequence>
<keyword evidence="2" id="KW-0732">Signal</keyword>
<dbReference type="EMBL" id="CP056065">
    <property type="protein sequence ID" value="UKJ88534.1"/>
    <property type="molecule type" value="Genomic_DNA"/>
</dbReference>
<evidence type="ECO:0000256" key="2">
    <source>
        <dbReference type="SAM" id="SignalP"/>
    </source>
</evidence>
<dbReference type="OrthoDB" id="10335735at2759"/>
<evidence type="ECO:0000313" key="4">
    <source>
        <dbReference type="Proteomes" id="UP000244803"/>
    </source>
</evidence>
<feature type="compositionally biased region" description="Polar residues" evidence="1">
    <location>
        <begin position="34"/>
        <end position="46"/>
    </location>
</feature>
<evidence type="ECO:0008006" key="5">
    <source>
        <dbReference type="Google" id="ProtNLM"/>
    </source>
</evidence>
<name>A0A976M6D4_THEOR</name>
<gene>
    <name evidence="3" type="ORF">MACJ_000978</name>
</gene>
<feature type="region of interest" description="Disordered" evidence="1">
    <location>
        <begin position="29"/>
        <end position="53"/>
    </location>
</feature>
<accession>A0A976M6D4</accession>
<feature type="signal peptide" evidence="2">
    <location>
        <begin position="1"/>
        <end position="21"/>
    </location>
</feature>